<accession>E6LR81</accession>
<proteinExistence type="predicted"/>
<protein>
    <submittedName>
        <fullName evidence="1">Uncharacterized protein</fullName>
    </submittedName>
</protein>
<sequence>MRGQRSRKPIGFRLWVVHGCRQIHFTDIENIYENNTKLFTMFPELKILCDEIKKNDINKVRAMLAVDIVLTGNPSEEEIMSIILPEGR</sequence>
<dbReference type="Proteomes" id="UP000003434">
    <property type="component" value="Unassembled WGS sequence"/>
</dbReference>
<dbReference type="RefSeq" id="WP_008752227.1">
    <property type="nucleotide sequence ID" value="NZ_GL622296.1"/>
</dbReference>
<name>E6LR81_9FIRM</name>
<comment type="caution">
    <text evidence="1">The sequence shown here is derived from an EMBL/GenBank/DDBJ whole genome shotgun (WGS) entry which is preliminary data.</text>
</comment>
<dbReference type="EMBL" id="AEPW01000095">
    <property type="protein sequence ID" value="EFU75673.1"/>
    <property type="molecule type" value="Genomic_DNA"/>
</dbReference>
<evidence type="ECO:0000313" key="2">
    <source>
        <dbReference type="Proteomes" id="UP000003434"/>
    </source>
</evidence>
<organism evidence="1 2">
    <name type="scientific">Lachnoanaerobaculum saburreum DSM 3986</name>
    <dbReference type="NCBI Taxonomy" id="887325"/>
    <lineage>
        <taxon>Bacteria</taxon>
        <taxon>Bacillati</taxon>
        <taxon>Bacillota</taxon>
        <taxon>Clostridia</taxon>
        <taxon>Lachnospirales</taxon>
        <taxon>Lachnospiraceae</taxon>
        <taxon>Lachnoanaerobaculum</taxon>
    </lineage>
</organism>
<reference evidence="1 2" key="1">
    <citation type="submission" date="2010-12" db="EMBL/GenBank/DDBJ databases">
        <authorList>
            <person name="Muzny D."/>
            <person name="Qin X."/>
            <person name="Deng J."/>
            <person name="Jiang H."/>
            <person name="Liu Y."/>
            <person name="Qu J."/>
            <person name="Song X.-Z."/>
            <person name="Zhang L."/>
            <person name="Thornton R."/>
            <person name="Coyle M."/>
            <person name="Francisco L."/>
            <person name="Jackson L."/>
            <person name="Javaid M."/>
            <person name="Korchina V."/>
            <person name="Kovar C."/>
            <person name="Mata R."/>
            <person name="Mathew T."/>
            <person name="Ngo R."/>
            <person name="Nguyen L."/>
            <person name="Nguyen N."/>
            <person name="Okwuonu G."/>
            <person name="Ongeri F."/>
            <person name="Pham C."/>
            <person name="Simmons D."/>
            <person name="Wilczek-Boney K."/>
            <person name="Hale W."/>
            <person name="Jakkamsetti A."/>
            <person name="Pham P."/>
            <person name="Ruth R."/>
            <person name="San Lucas F."/>
            <person name="Warren J."/>
            <person name="Zhang J."/>
            <person name="Zhao Z."/>
            <person name="Zhou C."/>
            <person name="Zhu D."/>
            <person name="Lee S."/>
            <person name="Bess C."/>
            <person name="Blankenburg K."/>
            <person name="Forbes L."/>
            <person name="Fu Q."/>
            <person name="Gubbala S."/>
            <person name="Hirani K."/>
            <person name="Jayaseelan J.C."/>
            <person name="Lara F."/>
            <person name="Munidasa M."/>
            <person name="Palculict T."/>
            <person name="Patil S."/>
            <person name="Pu L.-L."/>
            <person name="Saada N."/>
            <person name="Tang L."/>
            <person name="Weissenberger G."/>
            <person name="Zhu Y."/>
            <person name="Hemphill L."/>
            <person name="Shang Y."/>
            <person name="Youmans B."/>
            <person name="Ayvaz T."/>
            <person name="Ross M."/>
            <person name="Santibanez J."/>
            <person name="Aqrawi P."/>
            <person name="Gross S."/>
            <person name="Joshi V."/>
            <person name="Fowler G."/>
            <person name="Nazareth L."/>
            <person name="Reid J."/>
            <person name="Worley K."/>
            <person name="Petrosino J."/>
            <person name="Highlander S."/>
            <person name="Gibbs R."/>
        </authorList>
    </citation>
    <scope>NUCLEOTIDE SEQUENCE [LARGE SCALE GENOMIC DNA]</scope>
    <source>
        <strain evidence="1 2">DSM 3986</strain>
    </source>
</reference>
<evidence type="ECO:0000313" key="1">
    <source>
        <dbReference type="EMBL" id="EFU75673.1"/>
    </source>
</evidence>
<dbReference type="AlphaFoldDB" id="E6LR81"/>
<gene>
    <name evidence="1" type="ORF">HMPREF0381_2466</name>
</gene>
<dbReference type="HOGENOM" id="CLU_2465189_0_0_9"/>